<evidence type="ECO:0000256" key="1">
    <source>
        <dbReference type="SAM" id="Phobius"/>
    </source>
</evidence>
<reference evidence="2 3" key="1">
    <citation type="journal article" date="2015" name="Fungal Genet. Biol.">
        <title>Evolution of novel wood decay mechanisms in Agaricales revealed by the genome sequences of Fistulina hepatica and Cylindrobasidium torrendii.</title>
        <authorList>
            <person name="Floudas D."/>
            <person name="Held B.W."/>
            <person name="Riley R."/>
            <person name="Nagy L.G."/>
            <person name="Koehler G."/>
            <person name="Ransdell A.S."/>
            <person name="Younus H."/>
            <person name="Chow J."/>
            <person name="Chiniquy J."/>
            <person name="Lipzen A."/>
            <person name="Tritt A."/>
            <person name="Sun H."/>
            <person name="Haridas S."/>
            <person name="LaButti K."/>
            <person name="Ohm R.A."/>
            <person name="Kues U."/>
            <person name="Blanchette R.A."/>
            <person name="Grigoriev I.V."/>
            <person name="Minto R.E."/>
            <person name="Hibbett D.S."/>
        </authorList>
    </citation>
    <scope>NUCLEOTIDE SEQUENCE [LARGE SCALE GENOMIC DNA]</scope>
    <source>
        <strain evidence="2 3">ATCC 64428</strain>
    </source>
</reference>
<dbReference type="AlphaFoldDB" id="A0A0D7A9A1"/>
<sequence length="297" mass="32932">MSGINEVDIVFSTIARNYLHLAGFNVEVEHLWRRKKFGSAFWFFLNRYSSLLGNLASTILWMIPLNTNVSVFASYSIVLVDLRQDFANGGSYFHRAIFQWSQTVGNRDKPSGLSECVTWYSQHAAVIHKTIHTAVSARCPDHNGRLPLTTIILRDGLMYFFMMILANAANVVTYIVANPYYKGIMTSFSCCVSSAMMSRLILNLHEGVPFPTISTDNRSSKASVVGIDRAPPTAPSSFLLSNDYPPTVQAVPALLGYARLAFRCVPGYRPHGTAGGFRSAPEVLSLIRAAFFPEMKA</sequence>
<dbReference type="OrthoDB" id="3261349at2759"/>
<keyword evidence="3" id="KW-1185">Reference proteome</keyword>
<evidence type="ECO:0000313" key="3">
    <source>
        <dbReference type="Proteomes" id="UP000054144"/>
    </source>
</evidence>
<feature type="transmembrane region" description="Helical" evidence="1">
    <location>
        <begin position="40"/>
        <end position="63"/>
    </location>
</feature>
<feature type="transmembrane region" description="Helical" evidence="1">
    <location>
        <begin position="157"/>
        <end position="177"/>
    </location>
</feature>
<dbReference type="EMBL" id="KN881931">
    <property type="protein sequence ID" value="KIY47577.1"/>
    <property type="molecule type" value="Genomic_DNA"/>
</dbReference>
<keyword evidence="1" id="KW-0472">Membrane</keyword>
<protein>
    <submittedName>
        <fullName evidence="2">Uncharacterized protein</fullName>
    </submittedName>
</protein>
<keyword evidence="1" id="KW-0812">Transmembrane</keyword>
<organism evidence="2 3">
    <name type="scientific">Fistulina hepatica ATCC 64428</name>
    <dbReference type="NCBI Taxonomy" id="1128425"/>
    <lineage>
        <taxon>Eukaryota</taxon>
        <taxon>Fungi</taxon>
        <taxon>Dikarya</taxon>
        <taxon>Basidiomycota</taxon>
        <taxon>Agaricomycotina</taxon>
        <taxon>Agaricomycetes</taxon>
        <taxon>Agaricomycetidae</taxon>
        <taxon>Agaricales</taxon>
        <taxon>Fistulinaceae</taxon>
        <taxon>Fistulina</taxon>
    </lineage>
</organism>
<accession>A0A0D7A9A1</accession>
<dbReference type="Proteomes" id="UP000054144">
    <property type="component" value="Unassembled WGS sequence"/>
</dbReference>
<proteinExistence type="predicted"/>
<name>A0A0D7A9A1_9AGAR</name>
<evidence type="ECO:0000313" key="2">
    <source>
        <dbReference type="EMBL" id="KIY47577.1"/>
    </source>
</evidence>
<gene>
    <name evidence="2" type="ORF">FISHEDRAFT_59553</name>
</gene>
<keyword evidence="1" id="KW-1133">Transmembrane helix</keyword>